<protein>
    <submittedName>
        <fullName evidence="2">Phage holin</fullName>
    </submittedName>
</protein>
<comment type="caution">
    <text evidence="2">The sequence shown here is derived from an EMBL/GenBank/DDBJ whole genome shotgun (WGS) entry which is preliminary data.</text>
</comment>
<reference evidence="2" key="1">
    <citation type="submission" date="2013-07" db="EMBL/GenBank/DDBJ databases">
        <title>Sub-species coevolution in mutualistic symbiosis.</title>
        <authorList>
            <person name="Murfin K."/>
            <person name="Klassen J."/>
            <person name="Lee M."/>
            <person name="Forst S."/>
            <person name="Stock P."/>
            <person name="Goodrich-Blair H."/>
        </authorList>
    </citation>
    <scope>NUCLEOTIDE SEQUENCE [LARGE SCALE GENOMIC DNA]</scope>
    <source>
        <strain evidence="2">Oregonense</strain>
    </source>
</reference>
<keyword evidence="1" id="KW-0812">Transmembrane</keyword>
<dbReference type="NCBIfam" id="TIGR01594">
    <property type="entry name" value="holin_lambda"/>
    <property type="match status" value="1"/>
</dbReference>
<dbReference type="EMBL" id="CBSX010000084">
    <property type="protein sequence ID" value="CDH05163.1"/>
    <property type="molecule type" value="Genomic_DNA"/>
</dbReference>
<dbReference type="AlphaFoldDB" id="A0A077P3C7"/>
<dbReference type="Pfam" id="PF05106">
    <property type="entry name" value="Phage_holin_3_1"/>
    <property type="match status" value="1"/>
</dbReference>
<dbReference type="HOGENOM" id="CLU_118968_1_1_6"/>
<evidence type="ECO:0000256" key="1">
    <source>
        <dbReference type="SAM" id="Phobius"/>
    </source>
</evidence>
<gene>
    <name evidence="2" type="ORF">XBO1_1740001</name>
</gene>
<sequence>MRMPEKNTEFWTQLWDWIVINIPLLSGIFLAVTTAIAREKREGSSWKASLIEAVICAAISVGIINALEWAQLPLSLAQFFGVLIGFLGTRKIGAVADAVFTFFKNKFGVNR</sequence>
<dbReference type="Proteomes" id="UP000028483">
    <property type="component" value="Unassembled WGS sequence"/>
</dbReference>
<evidence type="ECO:0000313" key="2">
    <source>
        <dbReference type="EMBL" id="CDH05163.1"/>
    </source>
</evidence>
<feature type="transmembrane region" description="Helical" evidence="1">
    <location>
        <begin position="14"/>
        <end position="37"/>
    </location>
</feature>
<keyword evidence="1" id="KW-1133">Transmembrane helix</keyword>
<organism evidence="2">
    <name type="scientific">Xenorhabdus bovienii str. oregonense</name>
    <dbReference type="NCBI Taxonomy" id="1398202"/>
    <lineage>
        <taxon>Bacteria</taxon>
        <taxon>Pseudomonadati</taxon>
        <taxon>Pseudomonadota</taxon>
        <taxon>Gammaproteobacteria</taxon>
        <taxon>Enterobacterales</taxon>
        <taxon>Morganellaceae</taxon>
        <taxon>Xenorhabdus</taxon>
    </lineage>
</organism>
<feature type="transmembrane region" description="Helical" evidence="1">
    <location>
        <begin position="49"/>
        <end position="67"/>
    </location>
</feature>
<accession>A0A077P3C7</accession>
<feature type="transmembrane region" description="Helical" evidence="1">
    <location>
        <begin position="79"/>
        <end position="103"/>
    </location>
</feature>
<name>A0A077P3C7_XENBV</name>
<proteinExistence type="predicted"/>
<dbReference type="RefSeq" id="WP_051894547.1">
    <property type="nucleotide sequence ID" value="NZ_CAWLUU010000154.1"/>
</dbReference>
<dbReference type="InterPro" id="IPR006481">
    <property type="entry name" value="Phage_lambda_GpS_holin"/>
</dbReference>
<keyword evidence="1" id="KW-0472">Membrane</keyword>